<comment type="caution">
    <text evidence="1">The sequence shown here is derived from an EMBL/GenBank/DDBJ whole genome shotgun (WGS) entry which is preliminary data.</text>
</comment>
<name>A0AC61RPY1_9FIRM</name>
<sequence>MYITAKRLFYLGMPTLFAALLYRSNFSSLVKLIGIAIMSAVFLVAVIIIELNSVKKKQQNITKKTTLEWIALFCIVIFMFGFFATLFLGIINIYQIIAFEISMGFLLLYMILEVCFTINKIIENKKVEDENSQNSCKIVILCLTGAVLMWFFSSDIFKPLHNEVVILQRNILIVFTNFLLLSFCINIIFAFSLQNNKNILAMKLFFASVLLMITVTISFFIWFDRDIASGLVVILSGIVGGILTLLGVLWTIRNCRKIKCTI</sequence>
<evidence type="ECO:0000313" key="2">
    <source>
        <dbReference type="Proteomes" id="UP000304953"/>
    </source>
</evidence>
<protein>
    <submittedName>
        <fullName evidence="1">Uncharacterized protein</fullName>
    </submittedName>
</protein>
<dbReference type="Proteomes" id="UP000304953">
    <property type="component" value="Unassembled WGS sequence"/>
</dbReference>
<accession>A0AC61RPY1</accession>
<organism evidence="1 2">
    <name type="scientific">Petralouisia muris</name>
    <dbReference type="NCBI Taxonomy" id="3032872"/>
    <lineage>
        <taxon>Bacteria</taxon>
        <taxon>Bacillati</taxon>
        <taxon>Bacillota</taxon>
        <taxon>Clostridia</taxon>
        <taxon>Lachnospirales</taxon>
        <taxon>Lachnospiraceae</taxon>
        <taxon>Petralouisia</taxon>
    </lineage>
</organism>
<keyword evidence="2" id="KW-1185">Reference proteome</keyword>
<evidence type="ECO:0000313" key="1">
    <source>
        <dbReference type="EMBL" id="TGY89528.1"/>
    </source>
</evidence>
<reference evidence="1" key="1">
    <citation type="submission" date="2019-04" db="EMBL/GenBank/DDBJ databases">
        <title>Microbes associate with the intestines of laboratory mice.</title>
        <authorList>
            <person name="Navarre W."/>
            <person name="Wong E."/>
            <person name="Huang K."/>
            <person name="Tropini C."/>
            <person name="Ng K."/>
            <person name="Yu B."/>
        </authorList>
    </citation>
    <scope>NUCLEOTIDE SEQUENCE</scope>
    <source>
        <strain evidence="1">NM01_1-7b</strain>
    </source>
</reference>
<proteinExistence type="predicted"/>
<gene>
    <name evidence="1" type="ORF">E5329_24600</name>
</gene>
<dbReference type="EMBL" id="SRYA01000086">
    <property type="protein sequence ID" value="TGY89528.1"/>
    <property type="molecule type" value="Genomic_DNA"/>
</dbReference>